<evidence type="ECO:0000313" key="2">
    <source>
        <dbReference type="EMBL" id="RKG92460.1"/>
    </source>
</evidence>
<gene>
    <name evidence="2" type="ORF">D7V88_06160</name>
</gene>
<feature type="signal peptide" evidence="1">
    <location>
        <begin position="1"/>
        <end position="29"/>
    </location>
</feature>
<accession>A0A3A8JKX4</accession>
<keyword evidence="3" id="KW-1185">Reference proteome</keyword>
<organism evidence="2 3">
    <name type="scientific">Corallococcus terminator</name>
    <dbReference type="NCBI Taxonomy" id="2316733"/>
    <lineage>
        <taxon>Bacteria</taxon>
        <taxon>Pseudomonadati</taxon>
        <taxon>Myxococcota</taxon>
        <taxon>Myxococcia</taxon>
        <taxon>Myxococcales</taxon>
        <taxon>Cystobacterineae</taxon>
        <taxon>Myxococcaceae</taxon>
        <taxon>Corallococcus</taxon>
    </lineage>
</organism>
<protein>
    <recommendedName>
        <fullName evidence="4">Lipoprotein</fullName>
    </recommendedName>
</protein>
<keyword evidence="1" id="KW-0732">Signal</keyword>
<evidence type="ECO:0008006" key="4">
    <source>
        <dbReference type="Google" id="ProtNLM"/>
    </source>
</evidence>
<feature type="chain" id="PRO_5017200284" description="Lipoprotein" evidence="1">
    <location>
        <begin position="30"/>
        <end position="131"/>
    </location>
</feature>
<reference evidence="3" key="1">
    <citation type="submission" date="2018-09" db="EMBL/GenBank/DDBJ databases">
        <authorList>
            <person name="Livingstone P.G."/>
            <person name="Whitworth D.E."/>
        </authorList>
    </citation>
    <scope>NUCLEOTIDE SEQUENCE [LARGE SCALE GENOMIC DNA]</scope>
    <source>
        <strain evidence="3">CA054A</strain>
    </source>
</reference>
<dbReference type="Proteomes" id="UP000268094">
    <property type="component" value="Unassembled WGS sequence"/>
</dbReference>
<sequence>MTTPKATPRWHLLVAILAALCMGCAAAIAMDTETDCIQRHPGLPEACGLTTAEAAAIMAAGVGATGVHGPEVDVDAYVDDPRQPAWKNRCIRNWNACAARKFTGPCTDCLRKCEGQHDWPLDMCRPAKPKR</sequence>
<proteinExistence type="predicted"/>
<dbReference type="AlphaFoldDB" id="A0A3A8JKX4"/>
<name>A0A3A8JKX4_9BACT</name>
<dbReference type="EMBL" id="RAVZ01000025">
    <property type="protein sequence ID" value="RKG92460.1"/>
    <property type="molecule type" value="Genomic_DNA"/>
</dbReference>
<evidence type="ECO:0000313" key="3">
    <source>
        <dbReference type="Proteomes" id="UP000268094"/>
    </source>
</evidence>
<comment type="caution">
    <text evidence="2">The sequence shown here is derived from an EMBL/GenBank/DDBJ whole genome shotgun (WGS) entry which is preliminary data.</text>
</comment>
<evidence type="ECO:0000256" key="1">
    <source>
        <dbReference type="SAM" id="SignalP"/>
    </source>
</evidence>